<dbReference type="PANTHER" id="PTHR30632:SF11">
    <property type="entry name" value="BLR4797 PROTEIN"/>
    <property type="match status" value="1"/>
</dbReference>
<organism evidence="1 2">
    <name type="scientific">Candidatus Desulfobacillus denitrificans</name>
    <dbReference type="NCBI Taxonomy" id="2608985"/>
    <lineage>
        <taxon>Bacteria</taxon>
        <taxon>Pseudomonadati</taxon>
        <taxon>Pseudomonadota</taxon>
        <taxon>Betaproteobacteria</taxon>
        <taxon>Candidatus Desulfobacillus</taxon>
    </lineage>
</organism>
<dbReference type="KEGG" id="ddz:DSYM_13490"/>
<dbReference type="SUPFAM" id="SSF53850">
    <property type="entry name" value="Periplasmic binding protein-like II"/>
    <property type="match status" value="1"/>
</dbReference>
<dbReference type="GO" id="GO:0015689">
    <property type="term" value="P:molybdate ion transport"/>
    <property type="evidence" value="ECO:0007669"/>
    <property type="project" value="TreeGrafter"/>
</dbReference>
<dbReference type="EMBL" id="AP021857">
    <property type="protein sequence ID" value="BBO20650.1"/>
    <property type="molecule type" value="Genomic_DNA"/>
</dbReference>
<proteinExistence type="predicted"/>
<dbReference type="PANTHER" id="PTHR30632">
    <property type="entry name" value="MOLYBDATE-BINDING PERIPLASMIC PROTEIN"/>
    <property type="match status" value="1"/>
</dbReference>
<dbReference type="Proteomes" id="UP000662914">
    <property type="component" value="Chromosome"/>
</dbReference>
<dbReference type="GO" id="GO:0030973">
    <property type="term" value="F:molybdate ion binding"/>
    <property type="evidence" value="ECO:0007669"/>
    <property type="project" value="TreeGrafter"/>
</dbReference>
<dbReference type="AlphaFoldDB" id="A0A809QZ04"/>
<dbReference type="Pfam" id="PF13531">
    <property type="entry name" value="SBP_bac_11"/>
    <property type="match status" value="1"/>
</dbReference>
<protein>
    <submittedName>
        <fullName evidence="1">Molybdenum ABC transporter substrate-binding protein</fullName>
    </submittedName>
</protein>
<reference evidence="1" key="1">
    <citation type="journal article" name="DNA Res.">
        <title>The physiological potential of anammox bacteria as revealed by their core genome structure.</title>
        <authorList>
            <person name="Okubo T."/>
            <person name="Toyoda A."/>
            <person name="Fukuhara K."/>
            <person name="Uchiyama I."/>
            <person name="Harigaya Y."/>
            <person name="Kuroiwa M."/>
            <person name="Suzuki T."/>
            <person name="Murakami Y."/>
            <person name="Suwa Y."/>
            <person name="Takami H."/>
        </authorList>
    </citation>
    <scope>NUCLEOTIDE SEQUENCE</scope>
    <source>
        <strain evidence="1">317325-3</strain>
    </source>
</reference>
<evidence type="ECO:0000313" key="1">
    <source>
        <dbReference type="EMBL" id="BBO20650.1"/>
    </source>
</evidence>
<gene>
    <name evidence="1" type="ORF">DSYM_13490</name>
</gene>
<sequence>MTTRIQGISSMATRLVLAELAGAWRARGGGDVAFESVGGVDAAKRIAAGEAFDLAVLDADALEKLVATGRIVAGSQTPLVRSGVAIAVPAGATPPDVSSEAALRQAVRAARTIGHSTGPSGTALLELFERWGILEALRPRIVQAPPGVPVGKLVAGGEAALGFQQLSEMLNVPGIAVLGPLPPGCEIVSVFSAGLCAASARPEAVRELIAFMRSPQAAAAMRRHGMEPA</sequence>
<dbReference type="InterPro" id="IPR050682">
    <property type="entry name" value="ModA/WtpA"/>
</dbReference>
<dbReference type="Gene3D" id="3.40.190.10">
    <property type="entry name" value="Periplasmic binding protein-like II"/>
    <property type="match status" value="2"/>
</dbReference>
<name>A0A809QZ04_9PROT</name>
<evidence type="ECO:0000313" key="2">
    <source>
        <dbReference type="Proteomes" id="UP000662914"/>
    </source>
</evidence>
<accession>A0A809QZ04</accession>